<dbReference type="SMART" id="SM00254">
    <property type="entry name" value="ShKT"/>
    <property type="match status" value="2"/>
</dbReference>
<dbReference type="PANTHER" id="PTHR21724">
    <property type="entry name" value="SHKT DOMAIN-CONTAINING PROTEIN"/>
    <property type="match status" value="1"/>
</dbReference>
<dbReference type="Proteomes" id="UP000594262">
    <property type="component" value="Unplaced"/>
</dbReference>
<dbReference type="Gene3D" id="1.10.10.1870">
    <property type="entry name" value="ShTK domain-like"/>
    <property type="match status" value="1"/>
</dbReference>
<dbReference type="AlphaFoldDB" id="A0A7M5V892"/>
<feature type="domain" description="ShKT" evidence="3">
    <location>
        <begin position="80"/>
        <end position="113"/>
    </location>
</feature>
<feature type="signal peptide" evidence="2">
    <location>
        <begin position="1"/>
        <end position="33"/>
    </location>
</feature>
<keyword evidence="5" id="KW-1185">Reference proteome</keyword>
<evidence type="ECO:0000256" key="1">
    <source>
        <dbReference type="PROSITE-ProRule" id="PRU01005"/>
    </source>
</evidence>
<name>A0A7M5V892_9CNID</name>
<feature type="domain" description="ShKT" evidence="3">
    <location>
        <begin position="117"/>
        <end position="152"/>
    </location>
</feature>
<organism evidence="4 5">
    <name type="scientific">Clytia hemisphaerica</name>
    <dbReference type="NCBI Taxonomy" id="252671"/>
    <lineage>
        <taxon>Eukaryota</taxon>
        <taxon>Metazoa</taxon>
        <taxon>Cnidaria</taxon>
        <taxon>Hydrozoa</taxon>
        <taxon>Hydroidolina</taxon>
        <taxon>Leptothecata</taxon>
        <taxon>Obeliida</taxon>
        <taxon>Clytiidae</taxon>
        <taxon>Clytia</taxon>
    </lineage>
</organism>
<dbReference type="PANTHER" id="PTHR21724:SF109">
    <property type="entry name" value="SHKT DOMAIN-CONTAINING PROTEIN"/>
    <property type="match status" value="1"/>
</dbReference>
<feature type="chain" id="PRO_5029805837" description="ShKT domain-containing protein" evidence="2">
    <location>
        <begin position="34"/>
        <end position="157"/>
    </location>
</feature>
<evidence type="ECO:0000313" key="4">
    <source>
        <dbReference type="EnsemblMetazoa" id="CLYHEMP005369.1"/>
    </source>
</evidence>
<accession>A0A7M5V892</accession>
<dbReference type="EnsemblMetazoa" id="CLYHEMT005369.1">
    <property type="protein sequence ID" value="CLYHEMP005369.1"/>
    <property type="gene ID" value="CLYHEMG005369"/>
</dbReference>
<evidence type="ECO:0000256" key="2">
    <source>
        <dbReference type="SAM" id="SignalP"/>
    </source>
</evidence>
<proteinExistence type="predicted"/>
<reference evidence="4" key="1">
    <citation type="submission" date="2021-01" db="UniProtKB">
        <authorList>
            <consortium name="EnsemblMetazoa"/>
        </authorList>
    </citation>
    <scope>IDENTIFICATION</scope>
</reference>
<sequence>MPLAEKLFCSKMISSKILVTLVLLVVGVKVSTSEEVCKNEQTIRWCIRAVIYPNNNCNKISEFSQKTCRKYCNYCGEGECKDLLKEEDCEKFKDLCGRALYIRTNCRKTCQYCRWGCKDTLPKEKCQRWKPLCDKSPYVKQNCLDTCGVTSCTWRKN</sequence>
<comment type="caution">
    <text evidence="1">Lacks conserved residue(s) required for the propagation of feature annotation.</text>
</comment>
<evidence type="ECO:0000313" key="5">
    <source>
        <dbReference type="Proteomes" id="UP000594262"/>
    </source>
</evidence>
<evidence type="ECO:0000259" key="3">
    <source>
        <dbReference type="PROSITE" id="PS51670"/>
    </source>
</evidence>
<dbReference type="Pfam" id="PF01549">
    <property type="entry name" value="ShK"/>
    <property type="match status" value="2"/>
</dbReference>
<dbReference type="InterPro" id="IPR003582">
    <property type="entry name" value="ShKT_dom"/>
</dbReference>
<keyword evidence="2" id="KW-0732">Signal</keyword>
<dbReference type="PROSITE" id="PS51670">
    <property type="entry name" value="SHKT"/>
    <property type="match status" value="2"/>
</dbReference>
<protein>
    <recommendedName>
        <fullName evidence="3">ShKT domain-containing protein</fullName>
    </recommendedName>
</protein>